<dbReference type="SUPFAM" id="SSF56112">
    <property type="entry name" value="Protein kinase-like (PK-like)"/>
    <property type="match status" value="1"/>
</dbReference>
<name>A0A1X2GAX9_9FUNG</name>
<gene>
    <name evidence="7" type="ORF">DM01DRAFT_357356</name>
</gene>
<keyword evidence="3" id="KW-0456">Lyase</keyword>
<evidence type="ECO:0000256" key="4">
    <source>
        <dbReference type="ARBA" id="ARBA00023293"/>
    </source>
</evidence>
<dbReference type="InterPro" id="IPR011009">
    <property type="entry name" value="Kinase-like_dom_sf"/>
</dbReference>
<dbReference type="SMART" id="SM00220">
    <property type="entry name" value="S_TKc"/>
    <property type="match status" value="1"/>
</dbReference>
<evidence type="ECO:0000313" key="8">
    <source>
        <dbReference type="Proteomes" id="UP000242146"/>
    </source>
</evidence>
<comment type="caution">
    <text evidence="7">The sequence shown here is derived from an EMBL/GenBank/DDBJ whole genome shotgun (WGS) entry which is preliminary data.</text>
</comment>
<keyword evidence="8" id="KW-1185">Reference proteome</keyword>
<keyword evidence="4" id="KW-0141">cGMP biosynthesis</keyword>
<accession>A0A1X2GAX9</accession>
<dbReference type="EC" id="4.6.1.2" evidence="1"/>
<dbReference type="PANTHER" id="PTHR11920:SF501">
    <property type="entry name" value="GUANYLATE CYCLASE 32E"/>
    <property type="match status" value="1"/>
</dbReference>
<reference evidence="7 8" key="1">
    <citation type="submission" date="2016-07" db="EMBL/GenBank/DDBJ databases">
        <title>Pervasive Adenine N6-methylation of Active Genes in Fungi.</title>
        <authorList>
            <consortium name="DOE Joint Genome Institute"/>
            <person name="Mondo S.J."/>
            <person name="Dannebaum R.O."/>
            <person name="Kuo R.C."/>
            <person name="Labutti K."/>
            <person name="Haridas S."/>
            <person name="Kuo A."/>
            <person name="Salamov A."/>
            <person name="Ahrendt S.R."/>
            <person name="Lipzen A."/>
            <person name="Sullivan W."/>
            <person name="Andreopoulos W.B."/>
            <person name="Clum A."/>
            <person name="Lindquist E."/>
            <person name="Daum C."/>
            <person name="Ramamoorthy G.K."/>
            <person name="Gryganskyi A."/>
            <person name="Culley D."/>
            <person name="Magnuson J.K."/>
            <person name="James T.Y."/>
            <person name="O'Malley M.A."/>
            <person name="Stajich J.E."/>
            <person name="Spatafora J.W."/>
            <person name="Visel A."/>
            <person name="Grigoriev I.V."/>
        </authorList>
    </citation>
    <scope>NUCLEOTIDE SEQUENCE [LARGE SCALE GENOMIC DNA]</scope>
    <source>
        <strain evidence="7 8">NRRL 3301</strain>
    </source>
</reference>
<dbReference type="GO" id="GO:0004016">
    <property type="term" value="F:adenylate cyclase activity"/>
    <property type="evidence" value="ECO:0007669"/>
    <property type="project" value="TreeGrafter"/>
</dbReference>
<dbReference type="GO" id="GO:0004672">
    <property type="term" value="F:protein kinase activity"/>
    <property type="evidence" value="ECO:0007669"/>
    <property type="project" value="InterPro"/>
</dbReference>
<protein>
    <recommendedName>
        <fullName evidence="1">guanylate cyclase</fullName>
        <ecNumber evidence="1">4.6.1.2</ecNumber>
    </recommendedName>
</protein>
<dbReference type="InterPro" id="IPR009030">
    <property type="entry name" value="Growth_fac_rcpt_cys_sf"/>
</dbReference>
<feature type="domain" description="Protein kinase" evidence="6">
    <location>
        <begin position="797"/>
        <end position="1046"/>
    </location>
</feature>
<dbReference type="OrthoDB" id="60033at2759"/>
<dbReference type="InterPro" id="IPR000719">
    <property type="entry name" value="Prot_kinase_dom"/>
</dbReference>
<dbReference type="AlphaFoldDB" id="A0A1X2GAX9"/>
<dbReference type="GO" id="GO:0004383">
    <property type="term" value="F:guanylate cyclase activity"/>
    <property type="evidence" value="ECO:0007669"/>
    <property type="project" value="UniProtKB-EC"/>
</dbReference>
<keyword evidence="5" id="KW-0812">Transmembrane</keyword>
<evidence type="ECO:0000259" key="6">
    <source>
        <dbReference type="PROSITE" id="PS50011"/>
    </source>
</evidence>
<dbReference type="STRING" id="101127.A0A1X2GAX9"/>
<dbReference type="SUPFAM" id="SSF57184">
    <property type="entry name" value="Growth factor receptor domain"/>
    <property type="match status" value="1"/>
</dbReference>
<proteinExistence type="predicted"/>
<dbReference type="PROSITE" id="PS50011">
    <property type="entry name" value="PROTEIN_KINASE_DOM"/>
    <property type="match status" value="1"/>
</dbReference>
<dbReference type="GO" id="GO:0005886">
    <property type="term" value="C:plasma membrane"/>
    <property type="evidence" value="ECO:0007669"/>
    <property type="project" value="TreeGrafter"/>
</dbReference>
<evidence type="ECO:0000256" key="1">
    <source>
        <dbReference type="ARBA" id="ARBA00012202"/>
    </source>
</evidence>
<dbReference type="SUPFAM" id="SSF53822">
    <property type="entry name" value="Periplasmic binding protein-like I"/>
    <property type="match status" value="2"/>
</dbReference>
<dbReference type="GO" id="GO:0007168">
    <property type="term" value="P:receptor guanylyl cyclase signaling pathway"/>
    <property type="evidence" value="ECO:0007669"/>
    <property type="project" value="TreeGrafter"/>
</dbReference>
<organism evidence="7 8">
    <name type="scientific">Hesseltinella vesiculosa</name>
    <dbReference type="NCBI Taxonomy" id="101127"/>
    <lineage>
        <taxon>Eukaryota</taxon>
        <taxon>Fungi</taxon>
        <taxon>Fungi incertae sedis</taxon>
        <taxon>Mucoromycota</taxon>
        <taxon>Mucoromycotina</taxon>
        <taxon>Mucoromycetes</taxon>
        <taxon>Mucorales</taxon>
        <taxon>Cunninghamellaceae</taxon>
        <taxon>Hesseltinella</taxon>
    </lineage>
</organism>
<dbReference type="InterPro" id="IPR028082">
    <property type="entry name" value="Peripla_BP_I"/>
</dbReference>
<keyword evidence="5" id="KW-1133">Transmembrane helix</keyword>
<evidence type="ECO:0000256" key="2">
    <source>
        <dbReference type="ARBA" id="ARBA00022741"/>
    </source>
</evidence>
<dbReference type="GO" id="GO:0001653">
    <property type="term" value="F:peptide receptor activity"/>
    <property type="evidence" value="ECO:0007669"/>
    <property type="project" value="TreeGrafter"/>
</dbReference>
<keyword evidence="2" id="KW-0547">Nucleotide-binding</keyword>
<feature type="transmembrane region" description="Helical" evidence="5">
    <location>
        <begin position="698"/>
        <end position="720"/>
    </location>
</feature>
<evidence type="ECO:0000313" key="7">
    <source>
        <dbReference type="EMBL" id="ORX49468.1"/>
    </source>
</evidence>
<dbReference type="InterPro" id="IPR050401">
    <property type="entry name" value="Cyclic_nucleotide_synthase"/>
</dbReference>
<keyword evidence="5" id="KW-0472">Membrane</keyword>
<dbReference type="InterPro" id="IPR001245">
    <property type="entry name" value="Ser-Thr/Tyr_kinase_cat_dom"/>
</dbReference>
<dbReference type="Proteomes" id="UP000242146">
    <property type="component" value="Unassembled WGS sequence"/>
</dbReference>
<dbReference type="Gene3D" id="3.40.50.2300">
    <property type="match status" value="3"/>
</dbReference>
<dbReference type="PANTHER" id="PTHR11920">
    <property type="entry name" value="GUANYLYL CYCLASE"/>
    <property type="match status" value="1"/>
</dbReference>
<dbReference type="GO" id="GO:0005524">
    <property type="term" value="F:ATP binding"/>
    <property type="evidence" value="ECO:0007669"/>
    <property type="project" value="InterPro"/>
</dbReference>
<evidence type="ECO:0000256" key="5">
    <source>
        <dbReference type="SAM" id="Phobius"/>
    </source>
</evidence>
<dbReference type="Pfam" id="PF07714">
    <property type="entry name" value="PK_Tyr_Ser-Thr"/>
    <property type="match status" value="1"/>
</dbReference>
<dbReference type="EMBL" id="MCGT01000026">
    <property type="protein sequence ID" value="ORX49468.1"/>
    <property type="molecule type" value="Genomic_DNA"/>
</dbReference>
<evidence type="ECO:0000256" key="3">
    <source>
        <dbReference type="ARBA" id="ARBA00023239"/>
    </source>
</evidence>
<sequence>MLLNHTYEANFVDSNGNLGAKLQPHQSNAIHTHQGGDTRKGAIDTASLLNINLIWKRFEEDQTDLMAQSILDAVTYGNVDGIITTIPNLQVANAIASVRALRLPVIIFELGESYASELGLARVLTSDEILGKAIAQQLLERGYSHPLVISPSPLGNVNAEGRYAAIRTTIRNPLHGFLQVSNSTSAVDDVVHNFSKGAYDSMIAIGGVAASNSVAGALMNMSGVHNGKRIGAGFVDLDGEDLDVVFNSFPDTTVGISQLPYYQSALPVVYLYLQYLTSFDVYGNQTIPTGPIVITNSNLNTTESGRDRQGFLLHPNRRNNTVGVIIPNSLGDSYGRNILSGIQQLANKISWNIFTNTSGDYIGYPEKLMSSVTNFLSNPNVDGIVLLSSHPYVNNYTITKSTEENVPVSIIGTFFEELIIPENSSRIFNPYLDTMDLAAMTAQMLLDNGFKNPVCFGDGRPWKNTTFCDILYRTLLQTFPGPIPPEQLVVNTIDISSQSNVNGMVNSIMSNLSNGSYDVDSVVTFSEYIFNAIILDSVVDPKQAGETAFYTASDLFQQQRSLMLNRVQMSLDSYELGFLSLFNILLSNSLSVQPWNSVGVRADPQPFMCPPGTHYSILASSSYCMTPSHDAIRSIQCIPCSDNFISASSDQPSCLPCSPGTLANALRTECLSCNDQRVYQDSYCQQFLTEDHDRKNRVILSIVLPIVFGLLAVISFYFLWRYWRRQHKADLTGGNDSDNWLLSYSHLTHPSMRYMMLDHPNSMTDKPGSTRSISLCNEIADQQDSAYENLKEEVPHWALQDTKNNQTQTEVARANQLNANNNRLSMLITRSRAPHTESFHNAIGIHRNLKVFIRQIGFKQLHLKDDIRKEIGLLKHCRSANLVEFIGVCIETRGTYIVEEYCNKGTLFDILANDDYCLTWIFQFSMINDLVEGMRFIHRSKISLHGLLTSASCYVTNKWELKICDFGLHKVRQSMYDQAVIQRLQKQGCSNGIILPNTVTMRWMAPESIVNVASGLDITMPSKKADIYRQEGFKAIETIADPLFSF</sequence>
<dbReference type="Gene3D" id="1.10.510.10">
    <property type="entry name" value="Transferase(Phosphotransferase) domain 1"/>
    <property type="match status" value="1"/>
</dbReference>